<dbReference type="GO" id="GO:0006167">
    <property type="term" value="P:AMP biosynthetic process"/>
    <property type="evidence" value="ECO:0007669"/>
    <property type="project" value="TreeGrafter"/>
</dbReference>
<evidence type="ECO:0000313" key="5">
    <source>
        <dbReference type="Proteomes" id="UP000635726"/>
    </source>
</evidence>
<dbReference type="GO" id="GO:0004081">
    <property type="term" value="F:bis(5'-nucleosyl)-tetraphosphatase (asymmetrical) activity"/>
    <property type="evidence" value="ECO:0007669"/>
    <property type="project" value="TreeGrafter"/>
</dbReference>
<dbReference type="InterPro" id="IPR020476">
    <property type="entry name" value="Nudix_hydrolase"/>
</dbReference>
<dbReference type="InterPro" id="IPR020084">
    <property type="entry name" value="NUDIX_hydrolase_CS"/>
</dbReference>
<comment type="similarity">
    <text evidence="2">Belongs to the Nudix hydrolase family.</text>
</comment>
<dbReference type="InterPro" id="IPR000086">
    <property type="entry name" value="NUDIX_hydrolase_dom"/>
</dbReference>
<dbReference type="CDD" id="cd03673">
    <property type="entry name" value="NUDIX_Ap6A_hydrolase"/>
    <property type="match status" value="1"/>
</dbReference>
<name>A0A917UJN0_9DEIO</name>
<evidence type="ECO:0000256" key="2">
    <source>
        <dbReference type="RuleBase" id="RU003476"/>
    </source>
</evidence>
<dbReference type="PANTHER" id="PTHR21340:SF0">
    <property type="entry name" value="BIS(5'-NUCLEOSYL)-TETRAPHOSPHATASE [ASYMMETRICAL]"/>
    <property type="match status" value="1"/>
</dbReference>
<protein>
    <submittedName>
        <fullName evidence="4">Diadenosine hexaphosphate hydrolase</fullName>
    </submittedName>
</protein>
<dbReference type="Pfam" id="PF00293">
    <property type="entry name" value="NUDIX"/>
    <property type="match status" value="1"/>
</dbReference>
<dbReference type="GO" id="GO:0006754">
    <property type="term" value="P:ATP biosynthetic process"/>
    <property type="evidence" value="ECO:0007669"/>
    <property type="project" value="TreeGrafter"/>
</dbReference>
<dbReference type="PRINTS" id="PR00502">
    <property type="entry name" value="NUDIXFAMILY"/>
</dbReference>
<dbReference type="Gene3D" id="3.90.79.10">
    <property type="entry name" value="Nucleoside Triphosphate Pyrophosphohydrolase"/>
    <property type="match status" value="1"/>
</dbReference>
<accession>A0A917UJN0</accession>
<proteinExistence type="inferred from homology"/>
<dbReference type="PROSITE" id="PS00893">
    <property type="entry name" value="NUDIX_BOX"/>
    <property type="match status" value="1"/>
</dbReference>
<dbReference type="AlphaFoldDB" id="A0A917UJN0"/>
<sequence length="143" mass="15524">MQRKDPAAPHVTVPGAGGVVFGPDGHVLLVRYRSGAWAFPKGHVEAGESDEQTAVREVQEEGGVHAQIVGALPDTSYTNDRGERRVIHWFAMSTDASAPVLEDTFAEGGFFAPVEAVRMLSYAEDRNLLREAQSLLLSLHDAR</sequence>
<comment type="caution">
    <text evidence="4">The sequence shown here is derived from an EMBL/GenBank/DDBJ whole genome shotgun (WGS) entry which is preliminary data.</text>
</comment>
<dbReference type="PANTHER" id="PTHR21340">
    <property type="entry name" value="DIADENOSINE 5,5-P1,P4-TETRAPHOSPHATE PYROPHOSPHOHYDROLASE MUTT"/>
    <property type="match status" value="1"/>
</dbReference>
<dbReference type="InterPro" id="IPR015797">
    <property type="entry name" value="NUDIX_hydrolase-like_dom_sf"/>
</dbReference>
<gene>
    <name evidence="4" type="ORF">GCM10008939_03020</name>
</gene>
<dbReference type="EMBL" id="BMOE01000001">
    <property type="protein sequence ID" value="GGJ62585.1"/>
    <property type="molecule type" value="Genomic_DNA"/>
</dbReference>
<dbReference type="Proteomes" id="UP000635726">
    <property type="component" value="Unassembled WGS sequence"/>
</dbReference>
<reference evidence="4" key="2">
    <citation type="submission" date="2020-09" db="EMBL/GenBank/DDBJ databases">
        <authorList>
            <person name="Sun Q."/>
            <person name="Ohkuma M."/>
        </authorList>
    </citation>
    <scope>NUCLEOTIDE SEQUENCE</scope>
    <source>
        <strain evidence="4">JCM 14371</strain>
    </source>
</reference>
<organism evidence="4 5">
    <name type="scientific">Deinococcus aquiradiocola</name>
    <dbReference type="NCBI Taxonomy" id="393059"/>
    <lineage>
        <taxon>Bacteria</taxon>
        <taxon>Thermotogati</taxon>
        <taxon>Deinococcota</taxon>
        <taxon>Deinococci</taxon>
        <taxon>Deinococcales</taxon>
        <taxon>Deinococcaceae</taxon>
        <taxon>Deinococcus</taxon>
    </lineage>
</organism>
<dbReference type="InterPro" id="IPR051325">
    <property type="entry name" value="Nudix_hydrolase_domain"/>
</dbReference>
<evidence type="ECO:0000259" key="3">
    <source>
        <dbReference type="PROSITE" id="PS51462"/>
    </source>
</evidence>
<dbReference type="RefSeq" id="WP_188960458.1">
    <property type="nucleotide sequence ID" value="NZ_BMOE01000001.1"/>
</dbReference>
<feature type="domain" description="Nudix hydrolase" evidence="3">
    <location>
        <begin position="11"/>
        <end position="133"/>
    </location>
</feature>
<evidence type="ECO:0000313" key="4">
    <source>
        <dbReference type="EMBL" id="GGJ62585.1"/>
    </source>
</evidence>
<keyword evidence="5" id="KW-1185">Reference proteome</keyword>
<keyword evidence="1 2" id="KW-0378">Hydrolase</keyword>
<dbReference type="SUPFAM" id="SSF55811">
    <property type="entry name" value="Nudix"/>
    <property type="match status" value="1"/>
</dbReference>
<dbReference type="PROSITE" id="PS51462">
    <property type="entry name" value="NUDIX"/>
    <property type="match status" value="1"/>
</dbReference>
<evidence type="ECO:0000256" key="1">
    <source>
        <dbReference type="ARBA" id="ARBA00022801"/>
    </source>
</evidence>
<reference evidence="4" key="1">
    <citation type="journal article" date="2014" name="Int. J. Syst. Evol. Microbiol.">
        <title>Complete genome sequence of Corynebacterium casei LMG S-19264T (=DSM 44701T), isolated from a smear-ripened cheese.</title>
        <authorList>
            <consortium name="US DOE Joint Genome Institute (JGI-PGF)"/>
            <person name="Walter F."/>
            <person name="Albersmeier A."/>
            <person name="Kalinowski J."/>
            <person name="Ruckert C."/>
        </authorList>
    </citation>
    <scope>NUCLEOTIDE SEQUENCE</scope>
    <source>
        <strain evidence="4">JCM 14371</strain>
    </source>
</reference>